<dbReference type="InterPro" id="IPR050855">
    <property type="entry name" value="NDM-1-like"/>
</dbReference>
<keyword evidence="16" id="KW-1185">Reference proteome</keyword>
<accession>A0A939DN32</accession>
<reference evidence="15" key="1">
    <citation type="submission" date="2021-03" db="EMBL/GenBank/DDBJ databases">
        <title>novel species isolated from a fishpond in China.</title>
        <authorList>
            <person name="Lu H."/>
            <person name="Cai Z."/>
        </authorList>
    </citation>
    <scope>NUCLEOTIDE SEQUENCE</scope>
    <source>
        <strain evidence="15">JCM 30855</strain>
    </source>
</reference>
<dbReference type="GO" id="GO:0017001">
    <property type="term" value="P:antibiotic catabolic process"/>
    <property type="evidence" value="ECO:0007669"/>
    <property type="project" value="UniProtKB-ARBA"/>
</dbReference>
<dbReference type="RefSeq" id="WP_206573799.1">
    <property type="nucleotide sequence ID" value="NZ_JAFKCV010000005.1"/>
</dbReference>
<dbReference type="NCBIfam" id="NF033088">
    <property type="entry name" value="bla_subclass_B1"/>
    <property type="match status" value="1"/>
</dbReference>
<dbReference type="SUPFAM" id="SSF56281">
    <property type="entry name" value="Metallo-hydrolase/oxidoreductase"/>
    <property type="match status" value="1"/>
</dbReference>
<dbReference type="EC" id="3.5.2.6" evidence="6"/>
<proteinExistence type="inferred from homology"/>
<dbReference type="InterPro" id="IPR001279">
    <property type="entry name" value="Metallo-B-lactamas"/>
</dbReference>
<evidence type="ECO:0000256" key="7">
    <source>
        <dbReference type="ARBA" id="ARBA00022723"/>
    </source>
</evidence>
<keyword evidence="8 13" id="KW-0732">Signal</keyword>
<evidence type="ECO:0000256" key="8">
    <source>
        <dbReference type="ARBA" id="ARBA00022729"/>
    </source>
</evidence>
<dbReference type="PANTHER" id="PTHR42951">
    <property type="entry name" value="METALLO-BETA-LACTAMASE DOMAIN-CONTAINING"/>
    <property type="match status" value="1"/>
</dbReference>
<evidence type="ECO:0000256" key="5">
    <source>
        <dbReference type="ARBA" id="ARBA00011245"/>
    </source>
</evidence>
<evidence type="ECO:0000256" key="1">
    <source>
        <dbReference type="ARBA" id="ARBA00001526"/>
    </source>
</evidence>
<feature type="chain" id="PRO_5037013290" description="beta-lactamase" evidence="13">
    <location>
        <begin position="19"/>
        <end position="241"/>
    </location>
</feature>
<dbReference type="Gene3D" id="3.60.15.10">
    <property type="entry name" value="Ribonuclease Z/Hydroxyacylglutathione hydrolase-like"/>
    <property type="match status" value="1"/>
</dbReference>
<keyword evidence="7" id="KW-0479">Metal-binding</keyword>
<dbReference type="NCBIfam" id="NF012229">
    <property type="entry name" value="bla_class_B_core"/>
    <property type="match status" value="1"/>
</dbReference>
<evidence type="ECO:0000256" key="2">
    <source>
        <dbReference type="ARBA" id="ARBA00001947"/>
    </source>
</evidence>
<evidence type="ECO:0000256" key="10">
    <source>
        <dbReference type="ARBA" id="ARBA00022801"/>
    </source>
</evidence>
<comment type="subcellular location">
    <subcellularLocation>
        <location evidence="3">Periplasm</location>
    </subcellularLocation>
</comment>
<keyword evidence="9" id="KW-0574">Periplasm</keyword>
<evidence type="ECO:0000313" key="16">
    <source>
        <dbReference type="Proteomes" id="UP000664654"/>
    </source>
</evidence>
<comment type="catalytic activity">
    <reaction evidence="1">
        <text>a beta-lactam + H2O = a substituted beta-amino acid</text>
        <dbReference type="Rhea" id="RHEA:20401"/>
        <dbReference type="ChEBI" id="CHEBI:15377"/>
        <dbReference type="ChEBI" id="CHEBI:35627"/>
        <dbReference type="ChEBI" id="CHEBI:140347"/>
        <dbReference type="EC" id="3.5.2.6"/>
    </reaction>
</comment>
<comment type="caution">
    <text evidence="15">The sequence shown here is derived from an EMBL/GenBank/DDBJ whole genome shotgun (WGS) entry which is preliminary data.</text>
</comment>
<evidence type="ECO:0000313" key="15">
    <source>
        <dbReference type="EMBL" id="MBN7825682.1"/>
    </source>
</evidence>
<name>A0A939DN32_9ALTE</name>
<evidence type="ECO:0000256" key="9">
    <source>
        <dbReference type="ARBA" id="ARBA00022764"/>
    </source>
</evidence>
<keyword evidence="11" id="KW-0862">Zinc</keyword>
<feature type="signal peptide" evidence="13">
    <location>
        <begin position="1"/>
        <end position="18"/>
    </location>
</feature>
<evidence type="ECO:0000256" key="12">
    <source>
        <dbReference type="ARBA" id="ARBA00023251"/>
    </source>
</evidence>
<evidence type="ECO:0000256" key="13">
    <source>
        <dbReference type="SAM" id="SignalP"/>
    </source>
</evidence>
<evidence type="ECO:0000259" key="14">
    <source>
        <dbReference type="SMART" id="SM00849"/>
    </source>
</evidence>
<dbReference type="Pfam" id="PF00753">
    <property type="entry name" value="Lactamase_B"/>
    <property type="match status" value="1"/>
</dbReference>
<dbReference type="SMART" id="SM00849">
    <property type="entry name" value="Lactamase_B"/>
    <property type="match status" value="1"/>
</dbReference>
<evidence type="ECO:0000256" key="6">
    <source>
        <dbReference type="ARBA" id="ARBA00012865"/>
    </source>
</evidence>
<evidence type="ECO:0000256" key="4">
    <source>
        <dbReference type="ARBA" id="ARBA00005250"/>
    </source>
</evidence>
<keyword evidence="10" id="KW-0378">Hydrolase</keyword>
<comment type="subunit">
    <text evidence="5">Monomer.</text>
</comment>
<keyword evidence="12" id="KW-0046">Antibiotic resistance</keyword>
<dbReference type="NCBIfam" id="NF012145">
    <property type="entry name" value="blaDIM_SIM_IMP"/>
    <property type="match status" value="1"/>
</dbReference>
<feature type="domain" description="Metallo-beta-lactamase" evidence="14">
    <location>
        <begin position="50"/>
        <end position="218"/>
    </location>
</feature>
<gene>
    <name evidence="15" type="primary">blaDIM</name>
    <name evidence="15" type="ORF">J0A66_10650</name>
</gene>
<dbReference type="InterPro" id="IPR058199">
    <property type="entry name" value="BlaB//VIM/IMP-1"/>
</dbReference>
<dbReference type="InterPro" id="IPR036866">
    <property type="entry name" value="RibonucZ/Hydroxyglut_hydro"/>
</dbReference>
<evidence type="ECO:0000256" key="3">
    <source>
        <dbReference type="ARBA" id="ARBA00004418"/>
    </source>
</evidence>
<organism evidence="15 16">
    <name type="scientific">Bowmanella dokdonensis</name>
    <dbReference type="NCBI Taxonomy" id="751969"/>
    <lineage>
        <taxon>Bacteria</taxon>
        <taxon>Pseudomonadati</taxon>
        <taxon>Pseudomonadota</taxon>
        <taxon>Gammaproteobacteria</taxon>
        <taxon>Alteromonadales</taxon>
        <taxon>Alteromonadaceae</taxon>
        <taxon>Bowmanella</taxon>
    </lineage>
</organism>
<sequence>MRTIAVLLFCLGANLAVAEEVSKALEIQPLEEGIYLHTSYQHYPGFGLVDSNGLVVVVKDQAYIIDTPWSEPDTEELLGWIEARGLTPAASLSTHFHADRTAGIKVLKARSIPTYASELTNTLLLEEGHAQAAQTFSHPSFSLVEGRIEVFYPGPGHSRDNLVVWLPQAQILFGGCLIRPAEAGGLGNTADASIADWAGSVQRVKEAFPGLLQVVPGHGEVGDINMLDHTMALAIKGAKSE</sequence>
<dbReference type="Proteomes" id="UP000664654">
    <property type="component" value="Unassembled WGS sequence"/>
</dbReference>
<comment type="cofactor">
    <cofactor evidence="2">
        <name>Zn(2+)</name>
        <dbReference type="ChEBI" id="CHEBI:29105"/>
    </cofactor>
</comment>
<comment type="similarity">
    <text evidence="4">Belongs to the metallo-beta-lactamase superfamily. Class-B beta-lactamase family.</text>
</comment>
<dbReference type="PANTHER" id="PTHR42951:SF4">
    <property type="entry name" value="ACYL-COENZYME A THIOESTERASE MBLAC2"/>
    <property type="match status" value="1"/>
</dbReference>
<dbReference type="EMBL" id="JAFKCV010000005">
    <property type="protein sequence ID" value="MBN7825682.1"/>
    <property type="molecule type" value="Genomic_DNA"/>
</dbReference>
<dbReference type="AlphaFoldDB" id="A0A939DN32"/>
<evidence type="ECO:0000256" key="11">
    <source>
        <dbReference type="ARBA" id="ARBA00022833"/>
    </source>
</evidence>
<protein>
    <recommendedName>
        <fullName evidence="6">beta-lactamase</fullName>
        <ecNumber evidence="6">3.5.2.6</ecNumber>
    </recommendedName>
</protein>